<feature type="compositionally biased region" description="Polar residues" evidence="1">
    <location>
        <begin position="474"/>
        <end position="484"/>
    </location>
</feature>
<keyword evidence="3" id="KW-1185">Reference proteome</keyword>
<name>A0AB36R041_9HYPH</name>
<feature type="compositionally biased region" description="Basic and acidic residues" evidence="1">
    <location>
        <begin position="516"/>
        <end position="529"/>
    </location>
</feature>
<proteinExistence type="predicted"/>
<evidence type="ECO:0000256" key="1">
    <source>
        <dbReference type="SAM" id="MobiDB-lite"/>
    </source>
</evidence>
<evidence type="ECO:0000313" key="2">
    <source>
        <dbReference type="EMBL" id="PAP97981.1"/>
    </source>
</evidence>
<dbReference type="AlphaFoldDB" id="A0AB36R041"/>
<protein>
    <recommendedName>
        <fullName evidence="4">Integrase</fullName>
    </recommendedName>
</protein>
<comment type="caution">
    <text evidence="2">The sequence shown here is derived from an EMBL/GenBank/DDBJ whole genome shotgun (WGS) entry which is preliminary data.</text>
</comment>
<dbReference type="EMBL" id="NPKI01000049">
    <property type="protein sequence ID" value="PAP97981.1"/>
    <property type="molecule type" value="Genomic_DNA"/>
</dbReference>
<dbReference type="RefSeq" id="WP_095489367.1">
    <property type="nucleotide sequence ID" value="NZ_CP088152.1"/>
</dbReference>
<organism evidence="2 3">
    <name type="scientific">Mesorhizobium mediterraneum</name>
    <dbReference type="NCBI Taxonomy" id="43617"/>
    <lineage>
        <taxon>Bacteria</taxon>
        <taxon>Pseudomonadati</taxon>
        <taxon>Pseudomonadota</taxon>
        <taxon>Alphaproteobacteria</taxon>
        <taxon>Hyphomicrobiales</taxon>
        <taxon>Phyllobacteriaceae</taxon>
        <taxon>Mesorhizobium</taxon>
    </lineage>
</organism>
<evidence type="ECO:0000313" key="3">
    <source>
        <dbReference type="Proteomes" id="UP000216215"/>
    </source>
</evidence>
<sequence>MANRTREVMAVRYLTDVMRSRTPAYIPDGSIDNELEWPRPVPGRSLKDALEIRIDRLLSQTIPATPAYNKQRLYALNAIHQANRGQTTESTDVNELRRIIDTICAKRPILPTVVSPYVAAALHEQLQKYARMNGGDPREFPHIEILGHRRDELQLHEYDESFSSGTPRNPELQKATLREINTLLDEIVPDGAFFNSLRQAVVDEICESGEMLSLWAKQESQIAKTRARTGEIGFIPNSYHYGKVRAMSALAEKMVPWRAELRPQQKLAPETAIDIATLIQRHCDLTRQHGDNRFFLPKQLPKGIKDSIRRVTPQRVRSNRVAKEMATRVLDAMDAVVGPRRGNFASRAWFLKTASEHREYWLKPNSTALAEDSPTLFSLVRSYSVVLKSKSSEMGRLVQTIEDYHQAWQGRLREVPEDHVLKRLALPVRSTKIDLDHSEAILELAKAANMPGQQKLKLVHRNELEEIAPAGNRPPSTSTESNAPTRAMLESSGSSSHNVHGDVEIERSLNGRKRPRDLEERERGNSMSR</sequence>
<evidence type="ECO:0008006" key="4">
    <source>
        <dbReference type="Google" id="ProtNLM"/>
    </source>
</evidence>
<dbReference type="Proteomes" id="UP000216215">
    <property type="component" value="Unassembled WGS sequence"/>
</dbReference>
<reference evidence="3" key="1">
    <citation type="submission" date="2017-08" db="EMBL/GenBank/DDBJ databases">
        <title>Mesorhizobium wenxinae sp. nov., a novel rhizobial species isolated from root nodules of chickpea (Cicer arietinum L.).</title>
        <authorList>
            <person name="Zhang J."/>
        </authorList>
    </citation>
    <scope>NUCLEOTIDE SEQUENCE [LARGE SCALE GENOMIC DNA]</scope>
    <source>
        <strain evidence="3">USDA 3392</strain>
    </source>
</reference>
<gene>
    <name evidence="2" type="ORF">CIT25_33205</name>
</gene>
<feature type="region of interest" description="Disordered" evidence="1">
    <location>
        <begin position="466"/>
        <end position="529"/>
    </location>
</feature>
<accession>A0AB36R041</accession>
<feature type="compositionally biased region" description="Basic and acidic residues" evidence="1">
    <location>
        <begin position="499"/>
        <end position="509"/>
    </location>
</feature>